<feature type="transmembrane region" description="Helical" evidence="2">
    <location>
        <begin position="310"/>
        <end position="335"/>
    </location>
</feature>
<dbReference type="Pfam" id="PF24633">
    <property type="entry name" value="DUF7630"/>
    <property type="match status" value="1"/>
</dbReference>
<accession>A0A0G4F3F4</accession>
<keyword evidence="2" id="KW-0812">Transmembrane</keyword>
<dbReference type="PhylomeDB" id="A0A0G4F3F4"/>
<feature type="domain" description="DUF7630" evidence="4">
    <location>
        <begin position="79"/>
        <end position="119"/>
    </location>
</feature>
<feature type="chain" id="PRO_5005188695" description="DUF7630 domain-containing protein" evidence="3">
    <location>
        <begin position="20"/>
        <end position="844"/>
    </location>
</feature>
<evidence type="ECO:0000256" key="2">
    <source>
        <dbReference type="SAM" id="Phobius"/>
    </source>
</evidence>
<evidence type="ECO:0000313" key="5">
    <source>
        <dbReference type="EMBL" id="CEM05929.1"/>
    </source>
</evidence>
<sequence length="844" mass="93706">MRHLLCLLLLLGASQLSGSEETTLACPNGTYLDPSHPDECQPCPEGALCNDLSPGELPKAASGFFMMDDRPNHSPAYARCLHESDCLGDNECADGTEGVFCGTCQDGYRLHWTAGCTACNPGWFVWMKLLGYIAIMVTLVTVIVILETNQKFRGMFLMPLLKIFMSRVELNSVALSVGTYSAPLLGNLMFLNGISNPLRVIVGLECVLPKDMPAAYVYATILFVVPPLAVFVAFVWSVVLWYRHGRNRISKPRYHLLQGRVWTTLIALLFLITPTAVRNFAVVLQCVDFNGESRLAQNPAFQCSGNVYEFYMILSIVGLILWGYGFPLVCFILMVRNRHDIHSLKWRQRLGFLTDGYKPQYYWWEVWVMLRKAIVQTVLTFPLFSQPAMASCLLLISLLFLAFQFWCNPYDMRQIMVLDALEGRNLWAFVGTLSIVLFHFTLTLDSAVYNHIAIDIAAFLGILLLQLNFFITALLAALPDVVNLVPKKWRPRIFRKVLDKLGDKPRSFLLPNDTLDVSRLSQKDRKTFAATLEQATVVMLHRPEVKFFHAALLQEAVALAFNQAQSDKKEEGEAHTVAPSALGNEVALTPGRPDLESAASGSSPGTLQGTGGRGNERSNMTISAEEMKRIEKMEGMTIAELQAYLLQLPLTQAALTYTDEMSREAEREGWALQNMNATTMMGTQVSQTNLALPTDKRRASAGKTRSHEKQQEKRGQSAGAKKKPSLRPPGRTTEKEKETSSKSHRRGRERADSSPSTADLPESLPTQAELVDHTAAASSGLRRDEGGEETMRRRARSPERKNSLQGAAAWNASEIGGSASAEGTGLSPRAILSRSRQRDEGDSR</sequence>
<feature type="transmembrane region" description="Helical" evidence="2">
    <location>
        <begin position="123"/>
        <end position="147"/>
    </location>
</feature>
<dbReference type="AlphaFoldDB" id="A0A0G4F3F4"/>
<feature type="compositionally biased region" description="Basic and acidic residues" evidence="1">
    <location>
        <begin position="705"/>
        <end position="715"/>
    </location>
</feature>
<feature type="transmembrane region" description="Helical" evidence="2">
    <location>
        <begin position="215"/>
        <end position="242"/>
    </location>
</feature>
<dbReference type="EMBL" id="CDMZ01000071">
    <property type="protein sequence ID" value="CEM05929.1"/>
    <property type="molecule type" value="Genomic_DNA"/>
</dbReference>
<feature type="transmembrane region" description="Helical" evidence="2">
    <location>
        <begin position="456"/>
        <end position="478"/>
    </location>
</feature>
<dbReference type="PANTHER" id="PTHR11319:SF35">
    <property type="entry name" value="OUTER MEMBRANE PROTEIN PMPC-RELATED"/>
    <property type="match status" value="1"/>
</dbReference>
<dbReference type="VEuPathDB" id="CryptoDB:Cvel_14780"/>
<evidence type="ECO:0000256" key="3">
    <source>
        <dbReference type="SAM" id="SignalP"/>
    </source>
</evidence>
<feature type="transmembrane region" description="Helical" evidence="2">
    <location>
        <begin position="254"/>
        <end position="272"/>
    </location>
</feature>
<feature type="transmembrane region" description="Helical" evidence="2">
    <location>
        <begin position="168"/>
        <end position="195"/>
    </location>
</feature>
<keyword evidence="2" id="KW-0472">Membrane</keyword>
<dbReference type="InterPro" id="IPR056047">
    <property type="entry name" value="CRMPA-like_DUF7630"/>
</dbReference>
<keyword evidence="3" id="KW-0732">Signal</keyword>
<feature type="transmembrane region" description="Helical" evidence="2">
    <location>
        <begin position="426"/>
        <end position="444"/>
    </location>
</feature>
<organism evidence="5">
    <name type="scientific">Chromera velia CCMP2878</name>
    <dbReference type="NCBI Taxonomy" id="1169474"/>
    <lineage>
        <taxon>Eukaryota</taxon>
        <taxon>Sar</taxon>
        <taxon>Alveolata</taxon>
        <taxon>Colpodellida</taxon>
        <taxon>Chromeraceae</taxon>
        <taxon>Chromera</taxon>
    </lineage>
</organism>
<evidence type="ECO:0000256" key="1">
    <source>
        <dbReference type="SAM" id="MobiDB-lite"/>
    </source>
</evidence>
<feature type="region of interest" description="Disordered" evidence="1">
    <location>
        <begin position="686"/>
        <end position="844"/>
    </location>
</feature>
<name>A0A0G4F3F4_9ALVE</name>
<feature type="region of interest" description="Disordered" evidence="1">
    <location>
        <begin position="570"/>
        <end position="621"/>
    </location>
</feature>
<keyword evidence="2" id="KW-1133">Transmembrane helix</keyword>
<reference evidence="5" key="1">
    <citation type="submission" date="2014-11" db="EMBL/GenBank/DDBJ databases">
        <authorList>
            <person name="Otto D Thomas"/>
            <person name="Naeem Raeece"/>
        </authorList>
    </citation>
    <scope>NUCLEOTIDE SEQUENCE</scope>
</reference>
<feature type="compositionally biased region" description="Basic and acidic residues" evidence="1">
    <location>
        <begin position="781"/>
        <end position="802"/>
    </location>
</feature>
<evidence type="ECO:0000259" key="4">
    <source>
        <dbReference type="Pfam" id="PF24633"/>
    </source>
</evidence>
<feature type="transmembrane region" description="Helical" evidence="2">
    <location>
        <begin position="388"/>
        <end position="406"/>
    </location>
</feature>
<dbReference type="PANTHER" id="PTHR11319">
    <property type="entry name" value="G PROTEIN-COUPLED RECEPTOR-RELATED"/>
    <property type="match status" value="1"/>
</dbReference>
<feature type="compositionally biased region" description="Basic and acidic residues" evidence="1">
    <location>
        <begin position="732"/>
        <end position="741"/>
    </location>
</feature>
<feature type="signal peptide" evidence="3">
    <location>
        <begin position="1"/>
        <end position="19"/>
    </location>
</feature>
<protein>
    <recommendedName>
        <fullName evidence="4">DUF7630 domain-containing protein</fullName>
    </recommendedName>
</protein>
<gene>
    <name evidence="5" type="ORF">Cvel_14780</name>
</gene>
<proteinExistence type="predicted"/>